<gene>
    <name evidence="1" type="ORF">MYCFIDRAFT_211460</name>
</gene>
<proteinExistence type="predicted"/>
<reference evidence="1 2" key="1">
    <citation type="journal article" date="2012" name="PLoS Pathog.">
        <title>Diverse lifestyles and strategies of plant pathogenesis encoded in the genomes of eighteen Dothideomycetes fungi.</title>
        <authorList>
            <person name="Ohm R.A."/>
            <person name="Feau N."/>
            <person name="Henrissat B."/>
            <person name="Schoch C.L."/>
            <person name="Horwitz B.A."/>
            <person name="Barry K.W."/>
            <person name="Condon B.J."/>
            <person name="Copeland A.C."/>
            <person name="Dhillon B."/>
            <person name="Glaser F."/>
            <person name="Hesse C.N."/>
            <person name="Kosti I."/>
            <person name="LaButti K."/>
            <person name="Lindquist E.A."/>
            <person name="Lucas S."/>
            <person name="Salamov A.A."/>
            <person name="Bradshaw R.E."/>
            <person name="Ciuffetti L."/>
            <person name="Hamelin R.C."/>
            <person name="Kema G.H.J."/>
            <person name="Lawrence C."/>
            <person name="Scott J.A."/>
            <person name="Spatafora J.W."/>
            <person name="Turgeon B.G."/>
            <person name="de Wit P.J.G.M."/>
            <person name="Zhong S."/>
            <person name="Goodwin S.B."/>
            <person name="Grigoriev I.V."/>
        </authorList>
    </citation>
    <scope>NUCLEOTIDE SEQUENCE [LARGE SCALE GENOMIC DNA]</scope>
    <source>
        <strain evidence="1 2">CIRAD86</strain>
    </source>
</reference>
<keyword evidence="2" id="KW-1185">Reference proteome</keyword>
<protein>
    <submittedName>
        <fullName evidence="1">Uncharacterized protein</fullName>
    </submittedName>
</protein>
<dbReference type="HOGENOM" id="CLU_1518530_0_0_1"/>
<dbReference type="VEuPathDB" id="FungiDB:MYCFIDRAFT_211460"/>
<dbReference type="AlphaFoldDB" id="M3AWF7"/>
<dbReference type="Proteomes" id="UP000016932">
    <property type="component" value="Unassembled WGS sequence"/>
</dbReference>
<dbReference type="GeneID" id="19337413"/>
<organism evidence="1 2">
    <name type="scientific">Pseudocercospora fijiensis (strain CIRAD86)</name>
    <name type="common">Black leaf streak disease fungus</name>
    <name type="synonym">Mycosphaerella fijiensis</name>
    <dbReference type="NCBI Taxonomy" id="383855"/>
    <lineage>
        <taxon>Eukaryota</taxon>
        <taxon>Fungi</taxon>
        <taxon>Dikarya</taxon>
        <taxon>Ascomycota</taxon>
        <taxon>Pezizomycotina</taxon>
        <taxon>Dothideomycetes</taxon>
        <taxon>Dothideomycetidae</taxon>
        <taxon>Mycosphaerellales</taxon>
        <taxon>Mycosphaerellaceae</taxon>
        <taxon>Pseudocercospora</taxon>
    </lineage>
</organism>
<evidence type="ECO:0000313" key="1">
    <source>
        <dbReference type="EMBL" id="EME81797.1"/>
    </source>
</evidence>
<evidence type="ECO:0000313" key="2">
    <source>
        <dbReference type="Proteomes" id="UP000016932"/>
    </source>
</evidence>
<sequence>MFAVQWDLIELYLFANRRSIPALKNAIIDRLVQLRNDNWRPITGYPHLMRRIRASLPRNSKLCLYLVQEAAHFWDSGLFLKHRVDLHIFPKLLLEEITRAIYESRLGTEDHGPSWAADVCYFHEHDRPAQRHQCVRDHSTWQAELKRRGEYEKPDHEVPDMSWLMKIIEIRGSQRCA</sequence>
<dbReference type="OrthoDB" id="3650231at2759"/>
<dbReference type="RefSeq" id="XP_007927355.1">
    <property type="nucleotide sequence ID" value="XM_007929164.1"/>
</dbReference>
<dbReference type="KEGG" id="pfj:MYCFIDRAFT_211460"/>
<dbReference type="eggNOG" id="ENOG502RV99">
    <property type="taxonomic scope" value="Eukaryota"/>
</dbReference>
<name>M3AWF7_PSEFD</name>
<accession>M3AWF7</accession>
<dbReference type="EMBL" id="KB446559">
    <property type="protein sequence ID" value="EME81797.1"/>
    <property type="molecule type" value="Genomic_DNA"/>
</dbReference>